<gene>
    <name evidence="1" type="ORF">OV079_52595</name>
</gene>
<accession>A0A9X3F1C0</accession>
<sequence>MSLLFGEAGSFAEPVVTPSTHPPMDLRAGDFDGDGNADLVALGGTYEAEIVLYRGDGMGGLVVEPHDVPGDEFFFAAVGAVAGEPRLDVVVTRAAPLGAEVLEYEPGTGVFATVATMPGVGVTLYDGVAIGDIDGDAAGDVVAHREVITGGQIQTWPQLMPGQGLPVERPIRLKSIADVDGDGRGELLVTSVDALAVHVVYVDAPCVQSSRLVRVEPGDRGPRR</sequence>
<dbReference type="EMBL" id="JAPNKE010000002">
    <property type="protein sequence ID" value="MCY1014026.1"/>
    <property type="molecule type" value="Genomic_DNA"/>
</dbReference>
<dbReference type="Proteomes" id="UP001150924">
    <property type="component" value="Unassembled WGS sequence"/>
</dbReference>
<evidence type="ECO:0008006" key="3">
    <source>
        <dbReference type="Google" id="ProtNLM"/>
    </source>
</evidence>
<keyword evidence="2" id="KW-1185">Reference proteome</keyword>
<dbReference type="PANTHER" id="PTHR46580">
    <property type="entry name" value="SENSOR KINASE-RELATED"/>
    <property type="match status" value="1"/>
</dbReference>
<dbReference type="InterPro" id="IPR028994">
    <property type="entry name" value="Integrin_alpha_N"/>
</dbReference>
<dbReference type="SUPFAM" id="SSF69318">
    <property type="entry name" value="Integrin alpha N-terminal domain"/>
    <property type="match status" value="1"/>
</dbReference>
<evidence type="ECO:0000313" key="2">
    <source>
        <dbReference type="Proteomes" id="UP001150924"/>
    </source>
</evidence>
<proteinExistence type="predicted"/>
<reference evidence="1" key="1">
    <citation type="submission" date="2022-11" db="EMBL/GenBank/DDBJ databases">
        <title>Minimal conservation of predation-associated metabolite biosynthetic gene clusters underscores biosynthetic potential of Myxococcota including descriptions for ten novel species: Archangium lansinium sp. nov., Myxococcus landrumus sp. nov., Nannocystis bai.</title>
        <authorList>
            <person name="Ahearne A."/>
            <person name="Stevens C."/>
            <person name="Phillips K."/>
        </authorList>
    </citation>
    <scope>NUCLEOTIDE SEQUENCE</scope>
    <source>
        <strain evidence="1">Na p29</strain>
    </source>
</reference>
<comment type="caution">
    <text evidence="1">The sequence shown here is derived from an EMBL/GenBank/DDBJ whole genome shotgun (WGS) entry which is preliminary data.</text>
</comment>
<dbReference type="Gene3D" id="2.130.10.130">
    <property type="entry name" value="Integrin alpha, N-terminal"/>
    <property type="match status" value="1"/>
</dbReference>
<organism evidence="1 2">
    <name type="scientific">Nannocystis pusilla</name>
    <dbReference type="NCBI Taxonomy" id="889268"/>
    <lineage>
        <taxon>Bacteria</taxon>
        <taxon>Pseudomonadati</taxon>
        <taxon>Myxococcota</taxon>
        <taxon>Polyangia</taxon>
        <taxon>Nannocystales</taxon>
        <taxon>Nannocystaceae</taxon>
        <taxon>Nannocystis</taxon>
    </lineage>
</organism>
<protein>
    <recommendedName>
        <fullName evidence="3">VCBS repeat-containing protein</fullName>
    </recommendedName>
</protein>
<evidence type="ECO:0000313" key="1">
    <source>
        <dbReference type="EMBL" id="MCY1014026.1"/>
    </source>
</evidence>
<dbReference type="PANTHER" id="PTHR46580:SF2">
    <property type="entry name" value="MAM DOMAIN-CONTAINING PROTEIN"/>
    <property type="match status" value="1"/>
</dbReference>
<name>A0A9X3F1C0_9BACT</name>
<dbReference type="AlphaFoldDB" id="A0A9X3F1C0"/>